<keyword evidence="13" id="KW-1133">Transmembrane helix</keyword>
<dbReference type="Pfam" id="PF00072">
    <property type="entry name" value="Response_reg"/>
    <property type="match status" value="1"/>
</dbReference>
<evidence type="ECO:0000256" key="4">
    <source>
        <dbReference type="ARBA" id="ARBA00022679"/>
    </source>
</evidence>
<reference evidence="16 17" key="1">
    <citation type="submission" date="2020-01" db="EMBL/GenBank/DDBJ databases">
        <authorList>
            <person name="Chen S."/>
        </authorList>
    </citation>
    <scope>NUCLEOTIDE SEQUENCE [LARGE SCALE GENOMIC DNA]</scope>
    <source>
        <strain evidence="16 17">GS-10</strain>
    </source>
</reference>
<dbReference type="InterPro" id="IPR003661">
    <property type="entry name" value="HisK_dim/P_dom"/>
</dbReference>
<comment type="catalytic activity">
    <reaction evidence="1">
        <text>ATP + protein L-histidine = ADP + protein N-phospho-L-histidine.</text>
        <dbReference type="EC" id="2.7.13.3"/>
    </reaction>
</comment>
<evidence type="ECO:0000256" key="12">
    <source>
        <dbReference type="SAM" id="MobiDB-lite"/>
    </source>
</evidence>
<evidence type="ECO:0000313" key="17">
    <source>
        <dbReference type="Proteomes" id="UP000479043"/>
    </source>
</evidence>
<feature type="transmembrane region" description="Helical" evidence="13">
    <location>
        <begin position="70"/>
        <end position="86"/>
    </location>
</feature>
<keyword evidence="4" id="KW-0808">Transferase</keyword>
<feature type="transmembrane region" description="Helical" evidence="13">
    <location>
        <begin position="92"/>
        <end position="112"/>
    </location>
</feature>
<dbReference type="AlphaFoldDB" id="A0A6L8LPE1"/>
<feature type="region of interest" description="Disordered" evidence="12">
    <location>
        <begin position="535"/>
        <end position="555"/>
    </location>
</feature>
<dbReference type="InterPro" id="IPR003594">
    <property type="entry name" value="HATPase_dom"/>
</dbReference>
<gene>
    <name evidence="16" type="ORF">GR167_06820</name>
</gene>
<evidence type="ECO:0000256" key="10">
    <source>
        <dbReference type="ARBA" id="ARBA00068150"/>
    </source>
</evidence>
<dbReference type="SMART" id="SM00387">
    <property type="entry name" value="HATPase_c"/>
    <property type="match status" value="1"/>
</dbReference>
<dbReference type="PROSITE" id="PS50110">
    <property type="entry name" value="RESPONSE_REGULATORY"/>
    <property type="match status" value="1"/>
</dbReference>
<keyword evidence="3 11" id="KW-0597">Phosphoprotein</keyword>
<dbReference type="Gene3D" id="1.10.287.130">
    <property type="match status" value="1"/>
</dbReference>
<keyword evidence="8" id="KW-0902">Two-component regulatory system</keyword>
<dbReference type="InterPro" id="IPR001789">
    <property type="entry name" value="Sig_transdc_resp-reg_receiver"/>
</dbReference>
<dbReference type="EC" id="2.7.13.3" evidence="2"/>
<evidence type="ECO:0000256" key="9">
    <source>
        <dbReference type="ARBA" id="ARBA00064003"/>
    </source>
</evidence>
<dbReference type="FunFam" id="1.10.287.130:FF:000002">
    <property type="entry name" value="Two-component osmosensing histidine kinase"/>
    <property type="match status" value="1"/>
</dbReference>
<evidence type="ECO:0000259" key="14">
    <source>
        <dbReference type="PROSITE" id="PS50109"/>
    </source>
</evidence>
<dbReference type="GO" id="GO:0000155">
    <property type="term" value="F:phosphorelay sensor kinase activity"/>
    <property type="evidence" value="ECO:0007669"/>
    <property type="project" value="InterPro"/>
</dbReference>
<dbReference type="PROSITE" id="PS50109">
    <property type="entry name" value="HIS_KIN"/>
    <property type="match status" value="1"/>
</dbReference>
<dbReference type="CDD" id="cd16922">
    <property type="entry name" value="HATPase_EvgS-ArcB-TorS-like"/>
    <property type="match status" value="1"/>
</dbReference>
<dbReference type="GO" id="GO:0005524">
    <property type="term" value="F:ATP binding"/>
    <property type="evidence" value="ECO:0007669"/>
    <property type="project" value="UniProtKB-KW"/>
</dbReference>
<evidence type="ECO:0000256" key="7">
    <source>
        <dbReference type="ARBA" id="ARBA00022840"/>
    </source>
</evidence>
<dbReference type="SUPFAM" id="SSF55874">
    <property type="entry name" value="ATPase domain of HSP90 chaperone/DNA topoisomerase II/histidine kinase"/>
    <property type="match status" value="1"/>
</dbReference>
<keyword evidence="5" id="KW-0547">Nucleotide-binding</keyword>
<dbReference type="SUPFAM" id="SSF47384">
    <property type="entry name" value="Homodimeric domain of signal transducing histidine kinase"/>
    <property type="match status" value="1"/>
</dbReference>
<dbReference type="InterPro" id="IPR036890">
    <property type="entry name" value="HATPase_C_sf"/>
</dbReference>
<feature type="transmembrane region" description="Helical" evidence="13">
    <location>
        <begin position="17"/>
        <end position="35"/>
    </location>
</feature>
<keyword evidence="7" id="KW-0067">ATP-binding</keyword>
<name>A0A6L8LPE1_9RHOB</name>
<feature type="modified residue" description="4-aspartylphosphate" evidence="11">
    <location>
        <position position="607"/>
    </location>
</feature>
<dbReference type="PRINTS" id="PR00344">
    <property type="entry name" value="BCTRLSENSOR"/>
</dbReference>
<evidence type="ECO:0000313" key="16">
    <source>
        <dbReference type="EMBL" id="MYM55009.1"/>
    </source>
</evidence>
<evidence type="ECO:0000256" key="5">
    <source>
        <dbReference type="ARBA" id="ARBA00022741"/>
    </source>
</evidence>
<feature type="transmembrane region" description="Helical" evidence="13">
    <location>
        <begin position="41"/>
        <end position="58"/>
    </location>
</feature>
<evidence type="ECO:0000256" key="8">
    <source>
        <dbReference type="ARBA" id="ARBA00023012"/>
    </source>
</evidence>
<keyword evidence="17" id="KW-1185">Reference proteome</keyword>
<dbReference type="Gene3D" id="3.40.50.2300">
    <property type="match status" value="1"/>
</dbReference>
<feature type="compositionally biased region" description="Low complexity" evidence="12">
    <location>
        <begin position="539"/>
        <end position="549"/>
    </location>
</feature>
<dbReference type="PANTHER" id="PTHR45339:SF5">
    <property type="entry name" value="HISTIDINE KINASE"/>
    <property type="match status" value="1"/>
</dbReference>
<keyword evidence="6" id="KW-0418">Kinase</keyword>
<dbReference type="CDD" id="cd00082">
    <property type="entry name" value="HisKA"/>
    <property type="match status" value="1"/>
</dbReference>
<dbReference type="InterPro" id="IPR011006">
    <property type="entry name" value="CheY-like_superfamily"/>
</dbReference>
<dbReference type="InterPro" id="IPR005467">
    <property type="entry name" value="His_kinase_dom"/>
</dbReference>
<evidence type="ECO:0000256" key="11">
    <source>
        <dbReference type="PROSITE-ProRule" id="PRU00169"/>
    </source>
</evidence>
<evidence type="ECO:0000256" key="1">
    <source>
        <dbReference type="ARBA" id="ARBA00000085"/>
    </source>
</evidence>
<dbReference type="Gene3D" id="3.30.565.10">
    <property type="entry name" value="Histidine kinase-like ATPase, C-terminal domain"/>
    <property type="match status" value="1"/>
</dbReference>
<dbReference type="RefSeq" id="WP_160972725.1">
    <property type="nucleotide sequence ID" value="NZ_WWEN01000003.1"/>
</dbReference>
<keyword evidence="13" id="KW-0472">Membrane</keyword>
<evidence type="ECO:0000256" key="6">
    <source>
        <dbReference type="ARBA" id="ARBA00022777"/>
    </source>
</evidence>
<comment type="caution">
    <text evidence="16">The sequence shown here is derived from an EMBL/GenBank/DDBJ whole genome shotgun (WGS) entry which is preliminary data.</text>
</comment>
<accession>A0A6L8LPE1</accession>
<dbReference type="SMART" id="SM00448">
    <property type="entry name" value="REC"/>
    <property type="match status" value="1"/>
</dbReference>
<organism evidence="16 17">
    <name type="scientific">Thalassovita mangrovi</name>
    <dbReference type="NCBI Taxonomy" id="2692236"/>
    <lineage>
        <taxon>Bacteria</taxon>
        <taxon>Pseudomonadati</taxon>
        <taxon>Pseudomonadota</taxon>
        <taxon>Alphaproteobacteria</taxon>
        <taxon>Rhodobacterales</taxon>
        <taxon>Roseobacteraceae</taxon>
        <taxon>Thalassovita</taxon>
    </lineage>
</organism>
<dbReference type="PANTHER" id="PTHR45339">
    <property type="entry name" value="HYBRID SIGNAL TRANSDUCTION HISTIDINE KINASE J"/>
    <property type="match status" value="1"/>
</dbReference>
<keyword evidence="13" id="KW-0812">Transmembrane</keyword>
<dbReference type="Pfam" id="PF02518">
    <property type="entry name" value="HATPase_c"/>
    <property type="match status" value="1"/>
</dbReference>
<dbReference type="SMART" id="SM00388">
    <property type="entry name" value="HisKA"/>
    <property type="match status" value="1"/>
</dbReference>
<evidence type="ECO:0000256" key="3">
    <source>
        <dbReference type="ARBA" id="ARBA00022553"/>
    </source>
</evidence>
<feature type="domain" description="Response regulatory" evidence="15">
    <location>
        <begin position="558"/>
        <end position="677"/>
    </location>
</feature>
<dbReference type="InterPro" id="IPR036097">
    <property type="entry name" value="HisK_dim/P_sf"/>
</dbReference>
<evidence type="ECO:0000256" key="13">
    <source>
        <dbReference type="SAM" id="Phobius"/>
    </source>
</evidence>
<dbReference type="CDD" id="cd17546">
    <property type="entry name" value="REC_hyHK_CKI1_RcsC-like"/>
    <property type="match status" value="1"/>
</dbReference>
<dbReference type="InterPro" id="IPR004358">
    <property type="entry name" value="Sig_transdc_His_kin-like_C"/>
</dbReference>
<evidence type="ECO:0000256" key="2">
    <source>
        <dbReference type="ARBA" id="ARBA00012438"/>
    </source>
</evidence>
<comment type="subunit">
    <text evidence="9">At low DSF concentrations, interacts with RpfF.</text>
</comment>
<protein>
    <recommendedName>
        <fullName evidence="10">Sensory/regulatory protein RpfC</fullName>
        <ecNumber evidence="2">2.7.13.3</ecNumber>
    </recommendedName>
</protein>
<sequence>MLAFWLGYFAWIGNTEYFYMVLLASASCLPTAFLHLLRWDYLARVAWNIAVPAMYLALSIRYGKDITPEYFFFFLLALPFLLFSWTEERRTLFFAATIQTLVSLFALSLDFLDIPQGGGLTPLTEEQARTIEWSIRIAVAALLLIQMVYFSWLNGRAQTEATKALKEANYAARTKGEFLANMSHEIRTPMNGVIGMIEVLETMDLNAQQARSVGTIRNSAFALLRILDDILDASKIEAGKLNVEKTKVELRPLLEGVSQTLQVMADEKGAELRLLIDRKLPEWIWADSGRLRQVLLNLLSNSIKYSAKNLTGHTGTVVLNAQSHRGNQLVIIVKDNGIGMSEEVQSNLFEPFVQGEQSTRRRVGGTGLGLVISKNLIELMGGTISVESKDGEGTKTTITLPLEPAAGPSRLPDLTGLNVVCYGMDDPLIREGMGHILGAGGIFNNFIDEKHIVEAQDPERMNRSIIIFPPMEEEKRNELQEDFENLFPGAGFIHCSPVRSDRFGLISKNTYRIQIFPMMTSELYHALADLSGRGDHGGDAAADTATNAGPEHAPGNHRILVVEDNEINKAVLSKQLEILGYPHELASDGVEGYAKWRSGDFDLILSDCHMPRMDGFELVGAIRSEEQRENLPRVPVIAITANALQGEAERCKAAGMDGYLAKPLELNALKAQILKLLKTRQRQADVS</sequence>
<evidence type="ECO:0000259" key="15">
    <source>
        <dbReference type="PROSITE" id="PS50110"/>
    </source>
</evidence>
<dbReference type="Pfam" id="PF00512">
    <property type="entry name" value="HisKA"/>
    <property type="match status" value="1"/>
</dbReference>
<dbReference type="SUPFAM" id="SSF52172">
    <property type="entry name" value="CheY-like"/>
    <property type="match status" value="1"/>
</dbReference>
<proteinExistence type="predicted"/>
<dbReference type="EMBL" id="WWEN01000003">
    <property type="protein sequence ID" value="MYM55009.1"/>
    <property type="molecule type" value="Genomic_DNA"/>
</dbReference>
<feature type="domain" description="Histidine kinase" evidence="14">
    <location>
        <begin position="181"/>
        <end position="404"/>
    </location>
</feature>
<dbReference type="Proteomes" id="UP000479043">
    <property type="component" value="Unassembled WGS sequence"/>
</dbReference>
<dbReference type="FunFam" id="3.30.565.10:FF:000010">
    <property type="entry name" value="Sensor histidine kinase RcsC"/>
    <property type="match status" value="1"/>
</dbReference>